<dbReference type="RefSeq" id="WP_045171245.1">
    <property type="nucleotide sequence ID" value="NZ_QOHL01000026.1"/>
</dbReference>
<sequence length="122" mass="14259">MNNYNPQVIEITVRNNTYRIACNKGEESHLLNLVDKFNTLVNSISSAEKGKGSDALIFLLAALTLEDEKNELKVQLKKIKDEMLMYKKHFDDYLKIKNYVNDFVSHTLLRIEKLSNKLEEYF</sequence>
<evidence type="ECO:0000313" key="3">
    <source>
        <dbReference type="Proteomes" id="UP000293377"/>
    </source>
</evidence>
<dbReference type="GO" id="GO:0051301">
    <property type="term" value="P:cell division"/>
    <property type="evidence" value="ECO:0007669"/>
    <property type="project" value="UniProtKB-KW"/>
</dbReference>
<dbReference type="Gene3D" id="3.30.160.880">
    <property type="entry name" value="Cell division protein ZapA protomer, N-terminal domain"/>
    <property type="match status" value="1"/>
</dbReference>
<dbReference type="OrthoDB" id="9797575at2"/>
<evidence type="ECO:0000256" key="1">
    <source>
        <dbReference type="SAM" id="Coils"/>
    </source>
</evidence>
<dbReference type="Proteomes" id="UP000293377">
    <property type="component" value="Unassembled WGS sequence"/>
</dbReference>
<dbReference type="AlphaFoldDB" id="A0A4Q6I8R9"/>
<keyword evidence="2" id="KW-0132">Cell division</keyword>
<dbReference type="InterPro" id="IPR036192">
    <property type="entry name" value="Cell_div_ZapA-like_sf"/>
</dbReference>
<comment type="caution">
    <text evidence="2">The sequence shown here is derived from an EMBL/GenBank/DDBJ whole genome shotgun (WGS) entry which is preliminary data.</text>
</comment>
<protein>
    <submittedName>
        <fullName evidence="2">Cell division protein ZapA</fullName>
    </submittedName>
</protein>
<feature type="coiled-coil region" evidence="1">
    <location>
        <begin position="62"/>
        <end position="89"/>
    </location>
</feature>
<dbReference type="InterPro" id="IPR007838">
    <property type="entry name" value="Cell_div_ZapA-like"/>
</dbReference>
<dbReference type="Pfam" id="PF05164">
    <property type="entry name" value="ZapA"/>
    <property type="match status" value="1"/>
</dbReference>
<dbReference type="STRING" id="1242993.ehr_00598"/>
<keyword evidence="2" id="KW-0131">Cell cycle</keyword>
<dbReference type="SUPFAM" id="SSF102829">
    <property type="entry name" value="Cell division protein ZapA-like"/>
    <property type="match status" value="1"/>
</dbReference>
<dbReference type="InterPro" id="IPR042233">
    <property type="entry name" value="Cell_div_ZapA_N"/>
</dbReference>
<name>A0A4Q6I8R9_9RICK</name>
<accession>A0A4Q6I8R9</accession>
<proteinExistence type="predicted"/>
<evidence type="ECO:0000313" key="2">
    <source>
        <dbReference type="EMBL" id="RZB12387.1"/>
    </source>
</evidence>
<dbReference type="EMBL" id="QOHL01000026">
    <property type="protein sequence ID" value="RZB12387.1"/>
    <property type="molecule type" value="Genomic_DNA"/>
</dbReference>
<gene>
    <name evidence="2" type="ORF">DRF75_04425</name>
</gene>
<keyword evidence="1" id="KW-0175">Coiled coil</keyword>
<reference evidence="2 3" key="1">
    <citation type="submission" date="2018-06" db="EMBL/GenBank/DDBJ databases">
        <title>Complete Genome Sequence of Ehrlichia minasensis Isolated From Cattle.</title>
        <authorList>
            <person name="Aguiar D.M."/>
            <person name="Araujo J.P.A.Jr."/>
            <person name="Nakazato L."/>
            <person name="Bard E."/>
            <person name="Cabezas-Cruz A."/>
        </authorList>
    </citation>
    <scope>NUCLEOTIDE SEQUENCE [LARGE SCALE GENOMIC DNA]</scope>
    <source>
        <strain evidence="2 3">B11</strain>
    </source>
</reference>
<keyword evidence="3" id="KW-1185">Reference proteome</keyword>
<organism evidence="2 3">
    <name type="scientific">Ehrlichia minasensis</name>
    <dbReference type="NCBI Taxonomy" id="1242993"/>
    <lineage>
        <taxon>Bacteria</taxon>
        <taxon>Pseudomonadati</taxon>
        <taxon>Pseudomonadota</taxon>
        <taxon>Alphaproteobacteria</taxon>
        <taxon>Rickettsiales</taxon>
        <taxon>Anaplasmataceae</taxon>
        <taxon>Ehrlichia</taxon>
    </lineage>
</organism>